<accession>A0A395W4Y1</accession>
<dbReference type="EMBL" id="QRVZ01000003">
    <property type="protein sequence ID" value="RGS86445.1"/>
    <property type="molecule type" value="Genomic_DNA"/>
</dbReference>
<dbReference type="EMBL" id="VWFP01000013">
    <property type="protein sequence ID" value="KAA4626029.1"/>
    <property type="molecule type" value="Genomic_DNA"/>
</dbReference>
<gene>
    <name evidence="4" type="ORF">DWX70_05420</name>
    <name evidence="2" type="ORF">F3B90_13900</name>
    <name evidence="1" type="ORF">F3F51_06315</name>
    <name evidence="3" type="ORF">PO240_10240</name>
</gene>
<evidence type="ECO:0000313" key="5">
    <source>
        <dbReference type="Proteomes" id="UP000266492"/>
    </source>
</evidence>
<comment type="caution">
    <text evidence="4">The sequence shown here is derived from an EMBL/GenBank/DDBJ whole genome shotgun (WGS) entry which is preliminary data.</text>
</comment>
<reference evidence="4 5" key="1">
    <citation type="submission" date="2018-08" db="EMBL/GenBank/DDBJ databases">
        <title>A genome reference for cultivated species of the human gut microbiota.</title>
        <authorList>
            <person name="Zou Y."/>
            <person name="Xue W."/>
            <person name="Luo G."/>
        </authorList>
    </citation>
    <scope>NUCLEOTIDE SEQUENCE [LARGE SCALE GENOMIC DNA]</scope>
    <source>
        <strain evidence="4 5">AF20-9LB</strain>
    </source>
</reference>
<organism evidence="4 5">
    <name type="scientific">Bacteroides ovatus</name>
    <dbReference type="NCBI Taxonomy" id="28116"/>
    <lineage>
        <taxon>Bacteria</taxon>
        <taxon>Pseudomonadati</taxon>
        <taxon>Bacteroidota</taxon>
        <taxon>Bacteroidia</taxon>
        <taxon>Bacteroidales</taxon>
        <taxon>Bacteroidaceae</taxon>
        <taxon>Bacteroides</taxon>
    </lineage>
</organism>
<dbReference type="PROSITE" id="PS51257">
    <property type="entry name" value="PROKAR_LIPOPROTEIN"/>
    <property type="match status" value="1"/>
</dbReference>
<dbReference type="AlphaFoldDB" id="A0A395W4Y1"/>
<sequence length="218" mass="25038">MKKIYLFLTAMVLVLTACEKDQIGRYDLGSYVYFTQKETVLQSFSFSYYPGLTTHSLEFEVNLMGDLLTEDKTFELYIDTEKTTATPEMYELDLHPVFHQGTPTDQITVTLKNPNDILKDKEVTLVFGIKENENFQPGFVGQRSITINFNDIASQPLWWDSTVESYLGAYDAYKLDEFIKCTGVNDLTGVDETLIRKYALDFKAYIEENGLDIDIPVY</sequence>
<dbReference type="Proteomes" id="UP000266492">
    <property type="component" value="Unassembled WGS sequence"/>
</dbReference>
<evidence type="ECO:0000313" key="2">
    <source>
        <dbReference type="EMBL" id="KAA4626029.1"/>
    </source>
</evidence>
<dbReference type="Pfam" id="PF16132">
    <property type="entry name" value="DUF4843"/>
    <property type="match status" value="1"/>
</dbReference>
<name>A0A395W4Y1_BACOV</name>
<protein>
    <submittedName>
        <fullName evidence="4">DUF4843 domain-containing protein</fullName>
    </submittedName>
</protein>
<dbReference type="Proteomes" id="UP000424805">
    <property type="component" value="Unassembled WGS sequence"/>
</dbReference>
<evidence type="ECO:0000313" key="3">
    <source>
        <dbReference type="EMBL" id="MDC2408249.1"/>
    </source>
</evidence>
<dbReference type="RefSeq" id="WP_004297944.1">
    <property type="nucleotide sequence ID" value="NZ_BAABYJ010000001.1"/>
</dbReference>
<dbReference type="InterPro" id="IPR032299">
    <property type="entry name" value="DUF4843"/>
</dbReference>
<evidence type="ECO:0000313" key="4">
    <source>
        <dbReference type="EMBL" id="RGS86445.1"/>
    </source>
</evidence>
<dbReference type="Proteomes" id="UP000460135">
    <property type="component" value="Unassembled WGS sequence"/>
</dbReference>
<dbReference type="GeneID" id="29454393"/>
<dbReference type="KEGG" id="boa:Bovatus_02082"/>
<dbReference type="EMBL" id="VWLX01000004">
    <property type="protein sequence ID" value="KAA3807007.1"/>
    <property type="molecule type" value="Genomic_DNA"/>
</dbReference>
<evidence type="ECO:0000313" key="6">
    <source>
        <dbReference type="Proteomes" id="UP000424805"/>
    </source>
</evidence>
<dbReference type="EMBL" id="JAQNWR010000005">
    <property type="protein sequence ID" value="MDC2408249.1"/>
    <property type="molecule type" value="Genomic_DNA"/>
</dbReference>
<proteinExistence type="predicted"/>
<evidence type="ECO:0000313" key="1">
    <source>
        <dbReference type="EMBL" id="KAA3807007.1"/>
    </source>
</evidence>
<dbReference type="Proteomes" id="UP001214017">
    <property type="component" value="Unassembled WGS sequence"/>
</dbReference>
<reference evidence="3" key="3">
    <citation type="submission" date="2022-10" db="EMBL/GenBank/DDBJ databases">
        <title>Human gut microbiome strain richness.</title>
        <authorList>
            <person name="Chen-Liaw A."/>
        </authorList>
    </citation>
    <scope>NUCLEOTIDE SEQUENCE</scope>
    <source>
        <strain evidence="3">F7_m1001271B151109d0_201107</strain>
    </source>
</reference>
<reference evidence="6 7" key="2">
    <citation type="journal article" date="2019" name="Nat. Med.">
        <title>A library of human gut bacterial isolates paired with longitudinal multiomics data enables mechanistic microbiome research.</title>
        <authorList>
            <person name="Poyet M."/>
            <person name="Groussin M."/>
            <person name="Gibbons S.M."/>
            <person name="Avila-Pacheco J."/>
            <person name="Jiang X."/>
            <person name="Kearney S.M."/>
            <person name="Perrotta A.R."/>
            <person name="Berdy B."/>
            <person name="Zhao S."/>
            <person name="Lieberman T.D."/>
            <person name="Swanson P.K."/>
            <person name="Smith M."/>
            <person name="Roesemann S."/>
            <person name="Alexander J.E."/>
            <person name="Rich S.A."/>
            <person name="Livny J."/>
            <person name="Vlamakis H."/>
            <person name="Clish C."/>
            <person name="Bullock K."/>
            <person name="Deik A."/>
            <person name="Scott J."/>
            <person name="Pierce K.A."/>
            <person name="Xavier R.J."/>
            <person name="Alm E.J."/>
        </authorList>
    </citation>
    <scope>NUCLEOTIDE SEQUENCE [LARGE SCALE GENOMIC DNA]</scope>
    <source>
        <strain evidence="2 6">BIOML-A15</strain>
        <strain evidence="1 7">BIOML-A183</strain>
    </source>
</reference>
<evidence type="ECO:0000313" key="7">
    <source>
        <dbReference type="Proteomes" id="UP000460135"/>
    </source>
</evidence>